<dbReference type="AlphaFoldDB" id="A0A2T3YRB0"/>
<reference evidence="2 3" key="1">
    <citation type="submission" date="2016-07" db="EMBL/GenBank/DDBJ databases">
        <title>Multiple horizontal gene transfer events from other fungi enriched the ability of initially mycotrophic Trichoderma (Ascomycota) to feed on dead plant biomass.</title>
        <authorList>
            <consortium name="DOE Joint Genome Institute"/>
            <person name="Aerts A."/>
            <person name="Atanasova L."/>
            <person name="Chenthamara K."/>
            <person name="Zhang J."/>
            <person name="Grujic M."/>
            <person name="Henrissat B."/>
            <person name="Kuo A."/>
            <person name="Salamov A."/>
            <person name="Lipzen A."/>
            <person name="Labutti K."/>
            <person name="Barry K."/>
            <person name="Miao Y."/>
            <person name="Rahimi M.J."/>
            <person name="Shen Q."/>
            <person name="Grigoriev I.V."/>
            <person name="Kubicek C.P."/>
            <person name="Druzhinina I.S."/>
        </authorList>
    </citation>
    <scope>NUCLEOTIDE SEQUENCE [LARGE SCALE GENOMIC DNA]</scope>
    <source>
        <strain evidence="2 3">CBS 433.97</strain>
    </source>
</reference>
<organism evidence="2 3">
    <name type="scientific">Trichoderma asperellum (strain ATCC 204424 / CBS 433.97 / NBRC 101777)</name>
    <dbReference type="NCBI Taxonomy" id="1042311"/>
    <lineage>
        <taxon>Eukaryota</taxon>
        <taxon>Fungi</taxon>
        <taxon>Dikarya</taxon>
        <taxon>Ascomycota</taxon>
        <taxon>Pezizomycotina</taxon>
        <taxon>Sordariomycetes</taxon>
        <taxon>Hypocreomycetidae</taxon>
        <taxon>Hypocreales</taxon>
        <taxon>Hypocreaceae</taxon>
        <taxon>Trichoderma</taxon>
    </lineage>
</organism>
<dbReference type="EMBL" id="KZ679281">
    <property type="protein sequence ID" value="PTB35102.1"/>
    <property type="molecule type" value="Genomic_DNA"/>
</dbReference>
<feature type="transmembrane region" description="Helical" evidence="1">
    <location>
        <begin position="235"/>
        <end position="252"/>
    </location>
</feature>
<dbReference type="Proteomes" id="UP000240493">
    <property type="component" value="Unassembled WGS sequence"/>
</dbReference>
<dbReference type="Pfam" id="PF17784">
    <property type="entry name" value="Sulfotransfer_4"/>
    <property type="match status" value="1"/>
</dbReference>
<name>A0A2T3YRB0_TRIA4</name>
<accession>A0A2T3YRB0</accession>
<evidence type="ECO:0008006" key="4">
    <source>
        <dbReference type="Google" id="ProtNLM"/>
    </source>
</evidence>
<sequence length="253" mass="29016">MGQVASVPTDKRRKLEVIGAGFSRTGTLSYAYALEMLLNGPVHHTATQLFNREDSYCRKWNQVYRYRREGNRTQLFKALEDVFSGFVGATDVAATDFIPELMELYPDAKFVLVTRPPAAWWKSFKSVADNAGNNVMGYIVMPLPGIRWFVDTARGFFESAEDRTGHKCNPFWIEQHNEYVRKTVPRERLLEVELGSGWEPLCKFLGKRIPNQPFPHVNEAAARDMFVHKILQRAAMAWTGIFIIVGFIFYLLL</sequence>
<dbReference type="SUPFAM" id="SSF52540">
    <property type="entry name" value="P-loop containing nucleoside triphosphate hydrolases"/>
    <property type="match status" value="1"/>
</dbReference>
<dbReference type="STRING" id="1042311.A0A2T3YRB0"/>
<evidence type="ECO:0000313" key="3">
    <source>
        <dbReference type="Proteomes" id="UP000240493"/>
    </source>
</evidence>
<dbReference type="OrthoDB" id="408152at2759"/>
<keyword evidence="1" id="KW-1133">Transmembrane helix</keyword>
<keyword evidence="1" id="KW-0812">Transmembrane</keyword>
<evidence type="ECO:0000313" key="2">
    <source>
        <dbReference type="EMBL" id="PTB35102.1"/>
    </source>
</evidence>
<dbReference type="PANTHER" id="PTHR36978:SF3">
    <property type="entry name" value="P-LOOP CONTAINING NUCLEOSIDE TRIPHOSPHATE HYDROLASE PROTEIN"/>
    <property type="match status" value="1"/>
</dbReference>
<gene>
    <name evidence="2" type="ORF">M441DRAFT_74543</name>
</gene>
<dbReference type="Gene3D" id="3.40.50.300">
    <property type="entry name" value="P-loop containing nucleotide triphosphate hydrolases"/>
    <property type="match status" value="1"/>
</dbReference>
<proteinExistence type="predicted"/>
<dbReference type="InterPro" id="IPR027417">
    <property type="entry name" value="P-loop_NTPase"/>
</dbReference>
<dbReference type="PANTHER" id="PTHR36978">
    <property type="entry name" value="P-LOOP CONTAINING NUCLEOTIDE TRIPHOSPHATE HYDROLASE"/>
    <property type="match status" value="1"/>
</dbReference>
<keyword evidence="3" id="KW-1185">Reference proteome</keyword>
<protein>
    <recommendedName>
        <fullName evidence="4">NAD dependent epimerase/dehydratase</fullName>
    </recommendedName>
</protein>
<dbReference type="InterPro" id="IPR040632">
    <property type="entry name" value="Sulfotransfer_4"/>
</dbReference>
<keyword evidence="1" id="KW-0472">Membrane</keyword>
<evidence type="ECO:0000256" key="1">
    <source>
        <dbReference type="SAM" id="Phobius"/>
    </source>
</evidence>